<keyword evidence="5" id="KW-0336">GPI-anchor</keyword>
<dbReference type="EMBL" id="KB822725">
    <property type="protein sequence ID" value="ETN36562.1"/>
    <property type="molecule type" value="Genomic_DNA"/>
</dbReference>
<dbReference type="GO" id="GO:0005884">
    <property type="term" value="C:actin filament"/>
    <property type="evidence" value="ECO:0007669"/>
    <property type="project" value="TreeGrafter"/>
</dbReference>
<evidence type="ECO:0000256" key="8">
    <source>
        <dbReference type="ARBA" id="ARBA00023288"/>
    </source>
</evidence>
<sequence>MVALSAGLLASVLLLQPAAATFNWGAAKSFPNPANSNNVCTDQQKGGFDWKDLPSGNFNKFGSFDFSGFNCQDSFTGRKGRRALEARAGFQQKVIEGTCTKDRSTSPKISCPTDKNFSIKTMDVTVEFDTDIDMVFDMPDGSTCKQTQKCSAGGSTISNKQCGGAKTVTFQTPQNGRDCKIGIHKIDFDCEGSAPPPPPPPPPPPESSTTTQVSTISTVSTTSTTEVPKTLTSTTELPKTLTSTTSAPATITTTSEQVTTELTFVTLTTCDVTLTQTTGNITLTQTTQTLSTTTLTSTVTFCPKCGETPPTKPGLPPTPPSSTGELSPPPPPSSTTQVSPPPPPPPASSTTIPTSSAPSTLATSAVPSTTSAAPPPPPPPPPPADTPQSPCPETLPRCMNTWLSLAKCTSNSDAACMCPNADFTKSVISCVTAWSKSDAEITAALSYFAGICAPFVPQNPGICTDVPTSITLIPTVTPIGPPPTSPPVATTTAVVVPPGGGVKPEGPQGGGGDGGGNKPASSVPCTTITLVNTITATSAGGTVQTTTVFVTVPQVTFVTTPPAAQAWAASPAGGGGGGASSAPSDSPSSPPPPPNVGLVPMPQPVQAGPTTAAVAAPTAAAAQPSDSGSGNGSGPVASVTSGAQNPQVSTFTGGAAAAKYEGGANVVMMGLAGSLAVVAFAL</sequence>
<gene>
    <name evidence="12" type="ORF">HMPREF1541_08840</name>
</gene>
<feature type="compositionally biased region" description="Gly residues" evidence="9">
    <location>
        <begin position="498"/>
        <end position="517"/>
    </location>
</feature>
<dbReference type="RefSeq" id="XP_008721380.1">
    <property type="nucleotide sequence ID" value="XM_008723158.1"/>
</dbReference>
<feature type="region of interest" description="Disordered" evidence="9">
    <location>
        <begin position="301"/>
        <end position="392"/>
    </location>
</feature>
<dbReference type="STRING" id="1220924.W2RJ91"/>
<dbReference type="Pfam" id="PF05730">
    <property type="entry name" value="CFEM"/>
    <property type="match status" value="1"/>
</dbReference>
<evidence type="ECO:0000256" key="7">
    <source>
        <dbReference type="ARBA" id="ARBA00023157"/>
    </source>
</evidence>
<evidence type="ECO:0000313" key="12">
    <source>
        <dbReference type="EMBL" id="ETN36562.1"/>
    </source>
</evidence>
<evidence type="ECO:0000256" key="10">
    <source>
        <dbReference type="SAM" id="SignalP"/>
    </source>
</evidence>
<feature type="compositionally biased region" description="Low complexity" evidence="9">
    <location>
        <begin position="604"/>
        <end position="628"/>
    </location>
</feature>
<evidence type="ECO:0000259" key="11">
    <source>
        <dbReference type="Pfam" id="PF05730"/>
    </source>
</evidence>
<evidence type="ECO:0000256" key="4">
    <source>
        <dbReference type="ARBA" id="ARBA00022525"/>
    </source>
</evidence>
<evidence type="ECO:0000256" key="2">
    <source>
        <dbReference type="ARBA" id="ARBA00004613"/>
    </source>
</evidence>
<reference evidence="12 13" key="1">
    <citation type="submission" date="2013-03" db="EMBL/GenBank/DDBJ databases">
        <title>The Genome Sequence of Phialophora europaea CBS 101466.</title>
        <authorList>
            <consortium name="The Broad Institute Genomics Platform"/>
            <person name="Cuomo C."/>
            <person name="de Hoog S."/>
            <person name="Gorbushina A."/>
            <person name="Walker B."/>
            <person name="Young S.K."/>
            <person name="Zeng Q."/>
            <person name="Gargeya S."/>
            <person name="Fitzgerald M."/>
            <person name="Haas B."/>
            <person name="Abouelleil A."/>
            <person name="Allen A.W."/>
            <person name="Alvarado L."/>
            <person name="Arachchi H.M."/>
            <person name="Berlin A.M."/>
            <person name="Chapman S.B."/>
            <person name="Gainer-Dewar J."/>
            <person name="Goldberg J."/>
            <person name="Griggs A."/>
            <person name="Gujja S."/>
            <person name="Hansen M."/>
            <person name="Howarth C."/>
            <person name="Imamovic A."/>
            <person name="Ireland A."/>
            <person name="Larimer J."/>
            <person name="McCowan C."/>
            <person name="Murphy C."/>
            <person name="Pearson M."/>
            <person name="Poon T.W."/>
            <person name="Priest M."/>
            <person name="Roberts A."/>
            <person name="Saif S."/>
            <person name="Shea T."/>
            <person name="Sisk P."/>
            <person name="Sykes S."/>
            <person name="Wortman J."/>
            <person name="Nusbaum C."/>
            <person name="Birren B."/>
        </authorList>
    </citation>
    <scope>NUCLEOTIDE SEQUENCE [LARGE SCALE GENOMIC DNA]</scope>
    <source>
        <strain evidence="12 13">CBS 101466</strain>
    </source>
</reference>
<dbReference type="GO" id="GO:0030041">
    <property type="term" value="P:actin filament polymerization"/>
    <property type="evidence" value="ECO:0007669"/>
    <property type="project" value="TreeGrafter"/>
</dbReference>
<dbReference type="InParanoid" id="W2RJ91"/>
<keyword evidence="4" id="KW-0964">Secreted</keyword>
<feature type="compositionally biased region" description="Low complexity" evidence="9">
    <location>
        <begin position="348"/>
        <end position="372"/>
    </location>
</feature>
<feature type="signal peptide" evidence="10">
    <location>
        <begin position="1"/>
        <end position="20"/>
    </location>
</feature>
<dbReference type="PANTHER" id="PTHR45691">
    <property type="entry name" value="PROTEIN DIAPHANOUS"/>
    <property type="match status" value="1"/>
</dbReference>
<dbReference type="OrthoDB" id="5431405at2759"/>
<keyword evidence="6 10" id="KW-0732">Signal</keyword>
<dbReference type="VEuPathDB" id="FungiDB:HMPREF1541_08840"/>
<dbReference type="eggNOG" id="ENOG502RZBR">
    <property type="taxonomic scope" value="Eukaryota"/>
</dbReference>
<organism evidence="12 13">
    <name type="scientific">Cyphellophora europaea (strain CBS 101466)</name>
    <name type="common">Phialophora europaea</name>
    <dbReference type="NCBI Taxonomy" id="1220924"/>
    <lineage>
        <taxon>Eukaryota</taxon>
        <taxon>Fungi</taxon>
        <taxon>Dikarya</taxon>
        <taxon>Ascomycota</taxon>
        <taxon>Pezizomycotina</taxon>
        <taxon>Eurotiomycetes</taxon>
        <taxon>Chaetothyriomycetidae</taxon>
        <taxon>Chaetothyriales</taxon>
        <taxon>Cyphellophoraceae</taxon>
        <taxon>Cyphellophora</taxon>
    </lineage>
</organism>
<feature type="chain" id="PRO_5004824774" description="CFEM domain-containing protein" evidence="10">
    <location>
        <begin position="21"/>
        <end position="682"/>
    </location>
</feature>
<feature type="compositionally biased region" description="Pro residues" evidence="9">
    <location>
        <begin position="310"/>
        <end position="320"/>
    </location>
</feature>
<evidence type="ECO:0000256" key="6">
    <source>
        <dbReference type="ARBA" id="ARBA00022729"/>
    </source>
</evidence>
<dbReference type="InterPro" id="IPR008427">
    <property type="entry name" value="Extracellular_membr_CFEM_dom"/>
</dbReference>
<dbReference type="GO" id="GO:0098552">
    <property type="term" value="C:side of membrane"/>
    <property type="evidence" value="ECO:0007669"/>
    <property type="project" value="UniProtKB-KW"/>
</dbReference>
<evidence type="ECO:0000256" key="5">
    <source>
        <dbReference type="ARBA" id="ARBA00022622"/>
    </source>
</evidence>
<feature type="compositionally biased region" description="Pro residues" evidence="9">
    <location>
        <begin position="194"/>
        <end position="206"/>
    </location>
</feature>
<keyword evidence="5" id="KW-0472">Membrane</keyword>
<feature type="region of interest" description="Disordered" evidence="9">
    <location>
        <begin position="498"/>
        <end position="521"/>
    </location>
</feature>
<dbReference type="PANTHER" id="PTHR45691:SF6">
    <property type="entry name" value="PROTEIN DIAPHANOUS"/>
    <property type="match status" value="1"/>
</dbReference>
<keyword evidence="8" id="KW-0449">Lipoprotein</keyword>
<protein>
    <recommendedName>
        <fullName evidence="11">CFEM domain-containing protein</fullName>
    </recommendedName>
</protein>
<accession>W2RJ91</accession>
<keyword evidence="13" id="KW-1185">Reference proteome</keyword>
<keyword evidence="7" id="KW-1015">Disulfide bond</keyword>
<dbReference type="InterPro" id="IPR051412">
    <property type="entry name" value="Formin_Homology_Diaphanous_sf"/>
</dbReference>
<evidence type="ECO:0000256" key="3">
    <source>
        <dbReference type="ARBA" id="ARBA00010031"/>
    </source>
</evidence>
<feature type="region of interest" description="Disordered" evidence="9">
    <location>
        <begin position="188"/>
        <end position="248"/>
    </location>
</feature>
<proteinExistence type="inferred from homology"/>
<evidence type="ECO:0000313" key="13">
    <source>
        <dbReference type="Proteomes" id="UP000030752"/>
    </source>
</evidence>
<dbReference type="AlphaFoldDB" id="W2RJ91"/>
<keyword evidence="5" id="KW-0325">Glycoprotein</keyword>
<feature type="compositionally biased region" description="Pro residues" evidence="9">
    <location>
        <begin position="373"/>
        <end position="385"/>
    </location>
</feature>
<dbReference type="HOGENOM" id="CLU_013457_0_0_1"/>
<evidence type="ECO:0000256" key="9">
    <source>
        <dbReference type="SAM" id="MobiDB-lite"/>
    </source>
</evidence>
<feature type="compositionally biased region" description="Low complexity" evidence="9">
    <location>
        <begin position="207"/>
        <end position="248"/>
    </location>
</feature>
<comment type="subcellular location">
    <subcellularLocation>
        <location evidence="1">Membrane</location>
        <topology evidence="1">Lipid-anchor</topology>
        <topology evidence="1">GPI-anchor</topology>
    </subcellularLocation>
    <subcellularLocation>
        <location evidence="2">Secreted</location>
    </subcellularLocation>
</comment>
<evidence type="ECO:0000256" key="1">
    <source>
        <dbReference type="ARBA" id="ARBA00004589"/>
    </source>
</evidence>
<dbReference type="Proteomes" id="UP000030752">
    <property type="component" value="Unassembled WGS sequence"/>
</dbReference>
<dbReference type="GO" id="GO:0005576">
    <property type="term" value="C:extracellular region"/>
    <property type="evidence" value="ECO:0007669"/>
    <property type="project" value="UniProtKB-SubCell"/>
</dbReference>
<comment type="similarity">
    <text evidence="3">Belongs to the RBT5 family.</text>
</comment>
<name>W2RJ91_CYPE1</name>
<feature type="domain" description="CFEM" evidence="11">
    <location>
        <begin position="391"/>
        <end position="453"/>
    </location>
</feature>
<feature type="compositionally biased region" description="Pro residues" evidence="9">
    <location>
        <begin position="327"/>
        <end position="347"/>
    </location>
</feature>
<feature type="region of interest" description="Disordered" evidence="9">
    <location>
        <begin position="568"/>
        <end position="645"/>
    </location>
</feature>
<dbReference type="GeneID" id="19976179"/>